<reference evidence="1" key="1">
    <citation type="submission" date="2016-01" db="EMBL/GenBank/DDBJ databases">
        <authorList>
            <person name="Regsiter A."/>
            <person name="william w."/>
        </authorList>
    </citation>
    <scope>NUCLEOTIDE SEQUENCE</scope>
    <source>
        <strain evidence="1">NCPPB 1641</strain>
    </source>
</reference>
<protein>
    <submittedName>
        <fullName evidence="1">Uncharacterized protein</fullName>
    </submittedName>
</protein>
<dbReference type="Proteomes" id="UP000192140">
    <property type="component" value="Unassembled WGS sequence"/>
</dbReference>
<keyword evidence="2" id="KW-1185">Reference proteome</keyword>
<dbReference type="EMBL" id="FCNP01000022">
    <property type="protein sequence ID" value="CVI56709.1"/>
    <property type="molecule type" value="Genomic_DNA"/>
</dbReference>
<gene>
    <name evidence="1" type="ORF">AGR7A_Cc290466</name>
</gene>
<evidence type="ECO:0000313" key="1">
    <source>
        <dbReference type="EMBL" id="CVI56709.1"/>
    </source>
</evidence>
<organism evidence="1 2">
    <name type="scientific">Agrobacterium deltaense NCPPB 1641</name>
    <dbReference type="NCBI Taxonomy" id="1183425"/>
    <lineage>
        <taxon>Bacteria</taxon>
        <taxon>Pseudomonadati</taxon>
        <taxon>Pseudomonadota</taxon>
        <taxon>Alphaproteobacteria</taxon>
        <taxon>Hyphomicrobiales</taxon>
        <taxon>Rhizobiaceae</taxon>
        <taxon>Rhizobium/Agrobacterium group</taxon>
        <taxon>Agrobacterium</taxon>
    </lineage>
</organism>
<sequence>MRRVDFNLDSVDHEILCKEY</sequence>
<proteinExistence type="predicted"/>
<evidence type="ECO:0000313" key="2">
    <source>
        <dbReference type="Proteomes" id="UP000192140"/>
    </source>
</evidence>
<name>A0A1S7TQ19_9HYPH</name>
<accession>A0A1S7TQ19</accession>
<comment type="caution">
    <text evidence="1">The sequence shown here is derived from an EMBL/GenBank/DDBJ whole genome shotgun (WGS) entry which is preliminary data.</text>
</comment>
<dbReference type="AlphaFoldDB" id="A0A1S7TQ19"/>